<dbReference type="InterPro" id="IPR003661">
    <property type="entry name" value="HisK_dim/P_dom"/>
</dbReference>
<protein>
    <recommendedName>
        <fullName evidence="3">histidine kinase</fullName>
        <ecNumber evidence="3">2.7.13.3</ecNumber>
    </recommendedName>
</protein>
<dbReference type="GO" id="GO:0005524">
    <property type="term" value="F:ATP binding"/>
    <property type="evidence" value="ECO:0007669"/>
    <property type="project" value="UniProtKB-KW"/>
</dbReference>
<evidence type="ECO:0000259" key="11">
    <source>
        <dbReference type="PROSITE" id="PS50109"/>
    </source>
</evidence>
<dbReference type="Pfam" id="PF00672">
    <property type="entry name" value="HAMP"/>
    <property type="match status" value="1"/>
</dbReference>
<dbReference type="GO" id="GO:0005886">
    <property type="term" value="C:plasma membrane"/>
    <property type="evidence" value="ECO:0007669"/>
    <property type="project" value="UniProtKB-SubCell"/>
</dbReference>
<comment type="subcellular location">
    <subcellularLocation>
        <location evidence="2">Cell membrane</location>
        <topology evidence="2">Multi-pass membrane protein</topology>
    </subcellularLocation>
</comment>
<dbReference type="InterPro" id="IPR050980">
    <property type="entry name" value="2C_sensor_his_kinase"/>
</dbReference>
<dbReference type="AlphaFoldDB" id="A0AAW7Z4S4"/>
<evidence type="ECO:0000256" key="2">
    <source>
        <dbReference type="ARBA" id="ARBA00004651"/>
    </source>
</evidence>
<dbReference type="CDD" id="cd00082">
    <property type="entry name" value="HisKA"/>
    <property type="match status" value="1"/>
</dbReference>
<dbReference type="InterPro" id="IPR038428">
    <property type="entry name" value="HK_sensor_dom_sf"/>
</dbReference>
<dbReference type="InterPro" id="IPR004358">
    <property type="entry name" value="Sig_transdc_His_kin-like_C"/>
</dbReference>
<keyword evidence="5" id="KW-0597">Phosphoprotein</keyword>
<dbReference type="EC" id="2.7.13.3" evidence="3"/>
<evidence type="ECO:0000259" key="12">
    <source>
        <dbReference type="PROSITE" id="PS50885"/>
    </source>
</evidence>
<dbReference type="SMART" id="SM00388">
    <property type="entry name" value="HisKA"/>
    <property type="match status" value="1"/>
</dbReference>
<dbReference type="InterPro" id="IPR005467">
    <property type="entry name" value="His_kinase_dom"/>
</dbReference>
<evidence type="ECO:0000256" key="3">
    <source>
        <dbReference type="ARBA" id="ARBA00012438"/>
    </source>
</evidence>
<evidence type="ECO:0000256" key="9">
    <source>
        <dbReference type="ARBA" id="ARBA00022840"/>
    </source>
</evidence>
<dbReference type="Gene3D" id="3.30.450.170">
    <property type="entry name" value="Two-component histidine kinase, sensor domain"/>
    <property type="match status" value="1"/>
</dbReference>
<gene>
    <name evidence="13" type="ORF">Q4527_12335</name>
</gene>
<evidence type="ECO:0000313" key="13">
    <source>
        <dbReference type="EMBL" id="MDO6578188.1"/>
    </source>
</evidence>
<dbReference type="GO" id="GO:0000155">
    <property type="term" value="F:phosphorelay sensor kinase activity"/>
    <property type="evidence" value="ECO:0007669"/>
    <property type="project" value="InterPro"/>
</dbReference>
<dbReference type="RefSeq" id="WP_303538516.1">
    <property type="nucleotide sequence ID" value="NZ_JAUOQI010000007.1"/>
</dbReference>
<keyword evidence="10" id="KW-0812">Transmembrane</keyword>
<dbReference type="EMBL" id="JAUOQI010000007">
    <property type="protein sequence ID" value="MDO6578188.1"/>
    <property type="molecule type" value="Genomic_DNA"/>
</dbReference>
<dbReference type="SMART" id="SM00304">
    <property type="entry name" value="HAMP"/>
    <property type="match status" value="1"/>
</dbReference>
<dbReference type="InterPro" id="IPR003660">
    <property type="entry name" value="HAMP_dom"/>
</dbReference>
<evidence type="ECO:0000256" key="10">
    <source>
        <dbReference type="SAM" id="Phobius"/>
    </source>
</evidence>
<dbReference type="Pfam" id="PF00512">
    <property type="entry name" value="HisKA"/>
    <property type="match status" value="1"/>
</dbReference>
<dbReference type="SUPFAM" id="SSF47384">
    <property type="entry name" value="Homodimeric domain of signal transducing histidine kinase"/>
    <property type="match status" value="1"/>
</dbReference>
<sequence>MKYTLFWRMCTVIGVGTVLLFWAIDWLTNHTESSMSFIAQEHQQQLLDYGKEADEIWKNEGEEALSVWLKMLQEKEQTWVGVVNSDITPLAGSSLYKPFFDRFQYGRSVEWKIHLYFEQNPVMEIPFADASTHLLIELPQRMRPGSMLLYANALLQIALPLILLCILSLVLYRHVMAPLRKLENVTKSFSAGHYDVRTNASLLERNDELTRLAVTFDKMADRTSKLIYNQRQLLADLSHELRTPLTRIDMAVDFVEQQINPQQALARLRYEASTMRNLVEDTLTLAWLNTESPQLNADDFDLVELIQVICEDARFEYPDKNLVSTLPEKAPLTQSSQIALGQAIENIVRNALRHTPEKSEVEVMLTTSELGYLLCVKDNGPGVPEHMLGDIFKPFFRVDKARASIGERIDSSQSTGFGLGLALAHRQIEAVGGSIKAQNYTDTAQSYINEAQSYINEAQSEKSKAGQRSGLKIQIELPRS</sequence>
<feature type="transmembrane region" description="Helical" evidence="10">
    <location>
        <begin position="6"/>
        <end position="27"/>
    </location>
</feature>
<keyword evidence="10" id="KW-1133">Transmembrane helix</keyword>
<dbReference type="Gene3D" id="3.30.565.10">
    <property type="entry name" value="Histidine kinase-like ATPase, C-terminal domain"/>
    <property type="match status" value="1"/>
</dbReference>
<evidence type="ECO:0000256" key="4">
    <source>
        <dbReference type="ARBA" id="ARBA00022475"/>
    </source>
</evidence>
<dbReference type="SUPFAM" id="SSF55874">
    <property type="entry name" value="ATPase domain of HSP90 chaperone/DNA topoisomerase II/histidine kinase"/>
    <property type="match status" value="1"/>
</dbReference>
<evidence type="ECO:0000313" key="14">
    <source>
        <dbReference type="Proteomes" id="UP001170717"/>
    </source>
</evidence>
<dbReference type="InterPro" id="IPR003594">
    <property type="entry name" value="HATPase_dom"/>
</dbReference>
<dbReference type="InterPro" id="IPR031930">
    <property type="entry name" value="HK_sensor"/>
</dbReference>
<comment type="caution">
    <text evidence="13">The sequence shown here is derived from an EMBL/GenBank/DDBJ whole genome shotgun (WGS) entry which is preliminary data.</text>
</comment>
<dbReference type="Gene3D" id="1.10.8.500">
    <property type="entry name" value="HAMP domain in histidine kinase"/>
    <property type="match status" value="1"/>
</dbReference>
<name>A0AAW7Z4S4_9ALTE</name>
<proteinExistence type="predicted"/>
<dbReference type="Pfam" id="PF02518">
    <property type="entry name" value="HATPase_c"/>
    <property type="match status" value="1"/>
</dbReference>
<dbReference type="Pfam" id="PF16750">
    <property type="entry name" value="HK_sensor"/>
    <property type="match status" value="1"/>
</dbReference>
<dbReference type="PROSITE" id="PS50109">
    <property type="entry name" value="HIS_KIN"/>
    <property type="match status" value="1"/>
</dbReference>
<dbReference type="PANTHER" id="PTHR44936:SF10">
    <property type="entry name" value="SENSOR PROTEIN RSTB"/>
    <property type="match status" value="1"/>
</dbReference>
<evidence type="ECO:0000256" key="5">
    <source>
        <dbReference type="ARBA" id="ARBA00022553"/>
    </source>
</evidence>
<reference evidence="13" key="1">
    <citation type="submission" date="2023-07" db="EMBL/GenBank/DDBJ databases">
        <title>Genome content predicts the carbon catabolic preferences of heterotrophic bacteria.</title>
        <authorList>
            <person name="Gralka M."/>
        </authorList>
    </citation>
    <scope>NUCLEOTIDE SEQUENCE</scope>
    <source>
        <strain evidence="13">F2M12</strain>
    </source>
</reference>
<evidence type="ECO:0000256" key="8">
    <source>
        <dbReference type="ARBA" id="ARBA00022777"/>
    </source>
</evidence>
<dbReference type="CDD" id="cd06225">
    <property type="entry name" value="HAMP"/>
    <property type="match status" value="1"/>
</dbReference>
<organism evidence="13 14">
    <name type="scientific">Alteromonas stellipolaris</name>
    <dbReference type="NCBI Taxonomy" id="233316"/>
    <lineage>
        <taxon>Bacteria</taxon>
        <taxon>Pseudomonadati</taxon>
        <taxon>Pseudomonadota</taxon>
        <taxon>Gammaproteobacteria</taxon>
        <taxon>Alteromonadales</taxon>
        <taxon>Alteromonadaceae</taxon>
        <taxon>Alteromonas/Salinimonas group</taxon>
        <taxon>Alteromonas</taxon>
    </lineage>
</organism>
<evidence type="ECO:0000256" key="7">
    <source>
        <dbReference type="ARBA" id="ARBA00022741"/>
    </source>
</evidence>
<keyword evidence="9" id="KW-0067">ATP-binding</keyword>
<dbReference type="Proteomes" id="UP001170717">
    <property type="component" value="Unassembled WGS sequence"/>
</dbReference>
<keyword evidence="8 13" id="KW-0418">Kinase</keyword>
<dbReference type="InterPro" id="IPR036097">
    <property type="entry name" value="HisK_dim/P_sf"/>
</dbReference>
<dbReference type="InterPro" id="IPR036890">
    <property type="entry name" value="HATPase_C_sf"/>
</dbReference>
<comment type="catalytic activity">
    <reaction evidence="1">
        <text>ATP + protein L-histidine = ADP + protein N-phospho-L-histidine.</text>
        <dbReference type="EC" id="2.7.13.3"/>
    </reaction>
</comment>
<accession>A0AAW7Z4S4</accession>
<evidence type="ECO:0000256" key="1">
    <source>
        <dbReference type="ARBA" id="ARBA00000085"/>
    </source>
</evidence>
<keyword evidence="4" id="KW-1003">Cell membrane</keyword>
<dbReference type="SMART" id="SM00387">
    <property type="entry name" value="HATPase_c"/>
    <property type="match status" value="1"/>
</dbReference>
<dbReference type="PRINTS" id="PR00344">
    <property type="entry name" value="BCTRLSENSOR"/>
</dbReference>
<feature type="domain" description="Histidine kinase" evidence="11">
    <location>
        <begin position="236"/>
        <end position="480"/>
    </location>
</feature>
<dbReference type="Gene3D" id="1.10.287.130">
    <property type="match status" value="1"/>
</dbReference>
<keyword evidence="6" id="KW-0808">Transferase</keyword>
<keyword evidence="7" id="KW-0547">Nucleotide-binding</keyword>
<keyword evidence="10" id="KW-0472">Membrane</keyword>
<feature type="transmembrane region" description="Helical" evidence="10">
    <location>
        <begin position="148"/>
        <end position="172"/>
    </location>
</feature>
<dbReference type="PANTHER" id="PTHR44936">
    <property type="entry name" value="SENSOR PROTEIN CREC"/>
    <property type="match status" value="1"/>
</dbReference>
<evidence type="ECO:0000256" key="6">
    <source>
        <dbReference type="ARBA" id="ARBA00022679"/>
    </source>
</evidence>
<dbReference type="PROSITE" id="PS50885">
    <property type="entry name" value="HAMP"/>
    <property type="match status" value="1"/>
</dbReference>
<dbReference type="SUPFAM" id="SSF158472">
    <property type="entry name" value="HAMP domain-like"/>
    <property type="match status" value="1"/>
</dbReference>
<feature type="domain" description="HAMP" evidence="12">
    <location>
        <begin position="173"/>
        <end position="228"/>
    </location>
</feature>